<reference evidence="9" key="1">
    <citation type="submission" date="2019-08" db="EMBL/GenBank/DDBJ databases">
        <authorList>
            <person name="Kucharzyk K."/>
            <person name="Murdoch R.W."/>
            <person name="Higgins S."/>
            <person name="Loffler F."/>
        </authorList>
    </citation>
    <scope>NUCLEOTIDE SEQUENCE</scope>
</reference>
<dbReference type="GO" id="GO:0008295">
    <property type="term" value="P:spermidine biosynthetic process"/>
    <property type="evidence" value="ECO:0007669"/>
    <property type="project" value="InterPro"/>
</dbReference>
<dbReference type="GO" id="GO:0004014">
    <property type="term" value="F:adenosylmethionine decarboxylase activity"/>
    <property type="evidence" value="ECO:0007669"/>
    <property type="project" value="UniProtKB-EC"/>
</dbReference>
<dbReference type="EC" id="4.1.1.50" evidence="9"/>
<evidence type="ECO:0000256" key="6">
    <source>
        <dbReference type="ARBA" id="ARBA00023239"/>
    </source>
</evidence>
<proteinExistence type="predicted"/>
<keyword evidence="3" id="KW-0068">Autocatalytic cleavage</keyword>
<dbReference type="Gene3D" id="3.30.160.750">
    <property type="match status" value="1"/>
</dbReference>
<keyword evidence="2" id="KW-0210">Decarboxylase</keyword>
<keyword evidence="8" id="KW-0670">Pyruvate</keyword>
<evidence type="ECO:0000256" key="8">
    <source>
        <dbReference type="ARBA" id="ARBA00023317"/>
    </source>
</evidence>
<comment type="caution">
    <text evidence="9">The sequence shown here is derived from an EMBL/GenBank/DDBJ whole genome shotgun (WGS) entry which is preliminary data.</text>
</comment>
<name>A0A645IAM3_9ZZZZ</name>
<comment type="cofactor">
    <cofactor evidence="1">
        <name>pyruvate</name>
        <dbReference type="ChEBI" id="CHEBI:15361"/>
    </cofactor>
</comment>
<keyword evidence="4" id="KW-0620">Polyamine biosynthesis</keyword>
<protein>
    <submittedName>
        <fullName evidence="9">S-adenosylmethionine decarboxylase proenzyme</fullName>
        <ecNumber evidence="9">4.1.1.50</ecNumber>
    </submittedName>
</protein>
<sequence length="86" mass="9623">MSIHTYPELGYAAIDVFTCGAHSRPDKAVAVLKNFLKPERVKTTNIKRGDFGSEKDMKPKVKISVAPLRRIRNTGARVIKLLSRSK</sequence>
<evidence type="ECO:0000256" key="4">
    <source>
        <dbReference type="ARBA" id="ARBA00023115"/>
    </source>
</evidence>
<evidence type="ECO:0000256" key="3">
    <source>
        <dbReference type="ARBA" id="ARBA00022813"/>
    </source>
</evidence>
<dbReference type="InterPro" id="IPR003826">
    <property type="entry name" value="AdoMetDC_fam_prok"/>
</dbReference>
<dbReference type="InterPro" id="IPR042286">
    <property type="entry name" value="AdoMetDC_C"/>
</dbReference>
<dbReference type="PANTHER" id="PTHR33866">
    <property type="entry name" value="S-ADENOSYLMETHIONINE DECARBOXYLASE PROENZYME"/>
    <property type="match status" value="1"/>
</dbReference>
<evidence type="ECO:0000256" key="7">
    <source>
        <dbReference type="ARBA" id="ARBA00023270"/>
    </source>
</evidence>
<keyword evidence="6 9" id="KW-0456">Lyase</keyword>
<accession>A0A645IAM3</accession>
<dbReference type="GO" id="GO:0005829">
    <property type="term" value="C:cytosol"/>
    <property type="evidence" value="ECO:0007669"/>
    <property type="project" value="TreeGrafter"/>
</dbReference>
<dbReference type="Pfam" id="PF02675">
    <property type="entry name" value="AdoMet_dc"/>
    <property type="match status" value="1"/>
</dbReference>
<keyword evidence="7" id="KW-0704">Schiff base</keyword>
<keyword evidence="5" id="KW-0865">Zymogen</keyword>
<dbReference type="PANTHER" id="PTHR33866:SF2">
    <property type="entry name" value="S-ADENOSYLMETHIONINE DECARBOXYLASE PROENZYME"/>
    <property type="match status" value="1"/>
</dbReference>
<dbReference type="EMBL" id="VSSQ01110538">
    <property type="protein sequence ID" value="MPN48318.1"/>
    <property type="molecule type" value="Genomic_DNA"/>
</dbReference>
<gene>
    <name evidence="9" type="primary">speH_10</name>
    <name evidence="9" type="ORF">SDC9_195925</name>
</gene>
<dbReference type="InterPro" id="IPR016067">
    <property type="entry name" value="S-AdoMet_deCO2ase_core"/>
</dbReference>
<dbReference type="AlphaFoldDB" id="A0A645IAM3"/>
<dbReference type="SUPFAM" id="SSF56276">
    <property type="entry name" value="S-adenosylmethionine decarboxylase"/>
    <property type="match status" value="1"/>
</dbReference>
<evidence type="ECO:0000313" key="9">
    <source>
        <dbReference type="EMBL" id="MPN48318.1"/>
    </source>
</evidence>
<evidence type="ECO:0000256" key="2">
    <source>
        <dbReference type="ARBA" id="ARBA00022793"/>
    </source>
</evidence>
<evidence type="ECO:0000256" key="5">
    <source>
        <dbReference type="ARBA" id="ARBA00023145"/>
    </source>
</evidence>
<organism evidence="9">
    <name type="scientific">bioreactor metagenome</name>
    <dbReference type="NCBI Taxonomy" id="1076179"/>
    <lineage>
        <taxon>unclassified sequences</taxon>
        <taxon>metagenomes</taxon>
        <taxon>ecological metagenomes</taxon>
    </lineage>
</organism>
<evidence type="ECO:0000256" key="1">
    <source>
        <dbReference type="ARBA" id="ARBA00001928"/>
    </source>
</evidence>